<gene>
    <name evidence="7" type="ORF">GCM10010971_11270</name>
</gene>
<dbReference type="EMBL" id="BMLY01000001">
    <property type="protein sequence ID" value="GGP25308.1"/>
    <property type="molecule type" value="Genomic_DNA"/>
</dbReference>
<keyword evidence="1" id="KW-0678">Repressor</keyword>
<name>A0ABQ2PJ16_9NEIS</name>
<dbReference type="PANTHER" id="PTHR30055">
    <property type="entry name" value="HTH-TYPE TRANSCRIPTIONAL REGULATOR RUTR"/>
    <property type="match status" value="1"/>
</dbReference>
<reference evidence="8" key="1">
    <citation type="journal article" date="2019" name="Int. J. Syst. Evol. Microbiol.">
        <title>The Global Catalogue of Microorganisms (GCM) 10K type strain sequencing project: providing services to taxonomists for standard genome sequencing and annotation.</title>
        <authorList>
            <consortium name="The Broad Institute Genomics Platform"/>
            <consortium name="The Broad Institute Genome Sequencing Center for Infectious Disease"/>
            <person name="Wu L."/>
            <person name="Ma J."/>
        </authorList>
    </citation>
    <scope>NUCLEOTIDE SEQUENCE [LARGE SCALE GENOMIC DNA]</scope>
    <source>
        <strain evidence="8">CGMCC 1.8860</strain>
    </source>
</reference>
<keyword evidence="4" id="KW-0804">Transcription</keyword>
<evidence type="ECO:0000256" key="3">
    <source>
        <dbReference type="ARBA" id="ARBA00023125"/>
    </source>
</evidence>
<evidence type="ECO:0000256" key="1">
    <source>
        <dbReference type="ARBA" id="ARBA00022491"/>
    </source>
</evidence>
<evidence type="ECO:0000256" key="4">
    <source>
        <dbReference type="ARBA" id="ARBA00023163"/>
    </source>
</evidence>
<dbReference type="InterPro" id="IPR001647">
    <property type="entry name" value="HTH_TetR"/>
</dbReference>
<dbReference type="InterPro" id="IPR023772">
    <property type="entry name" value="DNA-bd_HTH_TetR-type_CS"/>
</dbReference>
<evidence type="ECO:0000313" key="8">
    <source>
        <dbReference type="Proteomes" id="UP000621859"/>
    </source>
</evidence>
<dbReference type="SUPFAM" id="SSF46689">
    <property type="entry name" value="Homeodomain-like"/>
    <property type="match status" value="1"/>
</dbReference>
<organism evidence="7 8">
    <name type="scientific">Silvimonas amylolytica</name>
    <dbReference type="NCBI Taxonomy" id="449663"/>
    <lineage>
        <taxon>Bacteria</taxon>
        <taxon>Pseudomonadati</taxon>
        <taxon>Pseudomonadota</taxon>
        <taxon>Betaproteobacteria</taxon>
        <taxon>Neisseriales</taxon>
        <taxon>Chitinibacteraceae</taxon>
        <taxon>Silvimonas</taxon>
    </lineage>
</organism>
<sequence length="209" mass="23535">MMSERAHTRREPRQQRARFTVDAVLQAVQIVAKRYGPQSVTTNRIAQVAGVSVGTLYQYFPDKRAIFTALYDRHVDDVRQVMEQTTTAWATAPLGEFTRELVHGLVQAHADLAELHELVSSAVPQSAQGFRNALHHTFGLALSRTDQEPYNRQERERMLFVLPRMVESLVHGAAHHPPADLSRDGAGSEAIRTVLLYVNSFRGSAPRYF</sequence>
<dbReference type="InterPro" id="IPR009057">
    <property type="entry name" value="Homeodomain-like_sf"/>
</dbReference>
<dbReference type="Proteomes" id="UP000621859">
    <property type="component" value="Unassembled WGS sequence"/>
</dbReference>
<keyword evidence="3 5" id="KW-0238">DNA-binding</keyword>
<dbReference type="PROSITE" id="PS50977">
    <property type="entry name" value="HTH_TETR_2"/>
    <property type="match status" value="1"/>
</dbReference>
<feature type="DNA-binding region" description="H-T-H motif" evidence="5">
    <location>
        <begin position="41"/>
        <end position="60"/>
    </location>
</feature>
<proteinExistence type="predicted"/>
<dbReference type="Gene3D" id="1.10.357.10">
    <property type="entry name" value="Tetracycline Repressor, domain 2"/>
    <property type="match status" value="1"/>
</dbReference>
<dbReference type="InterPro" id="IPR050109">
    <property type="entry name" value="HTH-type_TetR-like_transc_reg"/>
</dbReference>
<dbReference type="PANTHER" id="PTHR30055:SF223">
    <property type="entry name" value="HTH-TYPE TRANSCRIPTIONAL REGULATOR UIDR"/>
    <property type="match status" value="1"/>
</dbReference>
<dbReference type="Pfam" id="PF00440">
    <property type="entry name" value="TetR_N"/>
    <property type="match status" value="1"/>
</dbReference>
<comment type="caution">
    <text evidence="7">The sequence shown here is derived from an EMBL/GenBank/DDBJ whole genome shotgun (WGS) entry which is preliminary data.</text>
</comment>
<keyword evidence="2" id="KW-0805">Transcription regulation</keyword>
<dbReference type="PROSITE" id="PS01081">
    <property type="entry name" value="HTH_TETR_1"/>
    <property type="match status" value="1"/>
</dbReference>
<evidence type="ECO:0000256" key="2">
    <source>
        <dbReference type="ARBA" id="ARBA00023015"/>
    </source>
</evidence>
<feature type="domain" description="HTH tetR-type" evidence="6">
    <location>
        <begin position="18"/>
        <end position="78"/>
    </location>
</feature>
<evidence type="ECO:0000259" key="6">
    <source>
        <dbReference type="PROSITE" id="PS50977"/>
    </source>
</evidence>
<evidence type="ECO:0000256" key="5">
    <source>
        <dbReference type="PROSITE-ProRule" id="PRU00335"/>
    </source>
</evidence>
<evidence type="ECO:0000313" key="7">
    <source>
        <dbReference type="EMBL" id="GGP25308.1"/>
    </source>
</evidence>
<protein>
    <recommendedName>
        <fullName evidence="6">HTH tetR-type domain-containing protein</fullName>
    </recommendedName>
</protein>
<keyword evidence="8" id="KW-1185">Reference proteome</keyword>
<accession>A0ABQ2PJ16</accession>